<gene>
    <name evidence="2" type="ORF">KCH_08020</name>
</gene>
<dbReference type="EMBL" id="JNBY01000035">
    <property type="protein sequence ID" value="KDN87430.1"/>
    <property type="molecule type" value="Genomic_DNA"/>
</dbReference>
<organism evidence="2 3">
    <name type="scientific">Kitasatospora cheerisanensis KCTC 2395</name>
    <dbReference type="NCBI Taxonomy" id="1348663"/>
    <lineage>
        <taxon>Bacteria</taxon>
        <taxon>Bacillati</taxon>
        <taxon>Actinomycetota</taxon>
        <taxon>Actinomycetes</taxon>
        <taxon>Kitasatosporales</taxon>
        <taxon>Streptomycetaceae</taxon>
        <taxon>Kitasatospora</taxon>
    </lineage>
</organism>
<feature type="transmembrane region" description="Helical" evidence="1">
    <location>
        <begin position="6"/>
        <end position="26"/>
    </location>
</feature>
<protein>
    <submittedName>
        <fullName evidence="2">Uncharacterized protein</fullName>
    </submittedName>
</protein>
<feature type="transmembrane region" description="Helical" evidence="1">
    <location>
        <begin position="65"/>
        <end position="86"/>
    </location>
</feature>
<comment type="caution">
    <text evidence="2">The sequence shown here is derived from an EMBL/GenBank/DDBJ whole genome shotgun (WGS) entry which is preliminary data.</text>
</comment>
<proteinExistence type="predicted"/>
<feature type="transmembrane region" description="Helical" evidence="1">
    <location>
        <begin position="147"/>
        <end position="169"/>
    </location>
</feature>
<name>A0A066ZBA3_9ACTN</name>
<dbReference type="Proteomes" id="UP000027178">
    <property type="component" value="Unassembled WGS sequence"/>
</dbReference>
<keyword evidence="1" id="KW-1133">Transmembrane helix</keyword>
<evidence type="ECO:0000313" key="2">
    <source>
        <dbReference type="EMBL" id="KDN87430.1"/>
    </source>
</evidence>
<feature type="transmembrane region" description="Helical" evidence="1">
    <location>
        <begin position="38"/>
        <end position="59"/>
    </location>
</feature>
<keyword evidence="1" id="KW-0472">Membrane</keyword>
<dbReference type="RefSeq" id="WP_051652703.1">
    <property type="nucleotide sequence ID" value="NZ_KK853997.1"/>
</dbReference>
<feature type="transmembrane region" description="Helical" evidence="1">
    <location>
        <begin position="120"/>
        <end position="141"/>
    </location>
</feature>
<reference evidence="2 3" key="1">
    <citation type="submission" date="2014-05" db="EMBL/GenBank/DDBJ databases">
        <title>Draft Genome Sequence of Kitasatospora cheerisanensis KCTC 2395.</title>
        <authorList>
            <person name="Nam D.H."/>
        </authorList>
    </citation>
    <scope>NUCLEOTIDE SEQUENCE [LARGE SCALE GENOMIC DNA]</scope>
    <source>
        <strain evidence="2 3">KCTC 2395</strain>
    </source>
</reference>
<sequence length="175" mass="17732">MAHPVLALGTAVLTAAGSAWYLPALLDLRAGADRPRAVRLSATGCLLWWCGLGAAALLLTTPLSWHVPLGAALTGALSGLALRVLAAAERRADLREQDRVWGVSPYELPTVRGVRPSPAAVGWVTGGLAVAAATAAATLLAGRTGPAGSAVVTVAGSVGLCLLILLVALNRTRPH</sequence>
<evidence type="ECO:0000256" key="1">
    <source>
        <dbReference type="SAM" id="Phobius"/>
    </source>
</evidence>
<keyword evidence="1" id="KW-0812">Transmembrane</keyword>
<keyword evidence="3" id="KW-1185">Reference proteome</keyword>
<dbReference type="AlphaFoldDB" id="A0A066ZBA3"/>
<accession>A0A066ZBA3</accession>
<evidence type="ECO:0000313" key="3">
    <source>
        <dbReference type="Proteomes" id="UP000027178"/>
    </source>
</evidence>
<dbReference type="PATRIC" id="fig|1348663.4.peg.763"/>
<dbReference type="eggNOG" id="ENOG50320MG">
    <property type="taxonomic scope" value="Bacteria"/>
</dbReference>
<dbReference type="HOGENOM" id="CLU_130896_0_0_11"/>